<dbReference type="EMBL" id="GBRH01277422">
    <property type="protein sequence ID" value="JAD20473.1"/>
    <property type="molecule type" value="Transcribed_RNA"/>
</dbReference>
<feature type="region of interest" description="Disordered" evidence="1">
    <location>
        <begin position="1"/>
        <end position="21"/>
    </location>
</feature>
<accession>A0A0A8Y658</accession>
<protein>
    <submittedName>
        <fullName evidence="2">Uncharacterized protein</fullName>
    </submittedName>
</protein>
<organism evidence="2">
    <name type="scientific">Arundo donax</name>
    <name type="common">Giant reed</name>
    <name type="synonym">Donax arundinaceus</name>
    <dbReference type="NCBI Taxonomy" id="35708"/>
    <lineage>
        <taxon>Eukaryota</taxon>
        <taxon>Viridiplantae</taxon>
        <taxon>Streptophyta</taxon>
        <taxon>Embryophyta</taxon>
        <taxon>Tracheophyta</taxon>
        <taxon>Spermatophyta</taxon>
        <taxon>Magnoliopsida</taxon>
        <taxon>Liliopsida</taxon>
        <taxon>Poales</taxon>
        <taxon>Poaceae</taxon>
        <taxon>PACMAD clade</taxon>
        <taxon>Arundinoideae</taxon>
        <taxon>Arundineae</taxon>
        <taxon>Arundo</taxon>
    </lineage>
</organism>
<evidence type="ECO:0000313" key="2">
    <source>
        <dbReference type="EMBL" id="JAD20473.1"/>
    </source>
</evidence>
<evidence type="ECO:0000256" key="1">
    <source>
        <dbReference type="SAM" id="MobiDB-lite"/>
    </source>
</evidence>
<feature type="compositionally biased region" description="Basic and acidic residues" evidence="1">
    <location>
        <begin position="1"/>
        <end position="11"/>
    </location>
</feature>
<sequence>MRGGRVDEAGRRTRAGCLAGN</sequence>
<reference evidence="2" key="2">
    <citation type="journal article" date="2015" name="Data Brief">
        <title>Shoot transcriptome of the giant reed, Arundo donax.</title>
        <authorList>
            <person name="Barrero R.A."/>
            <person name="Guerrero F.D."/>
            <person name="Moolhuijzen P."/>
            <person name="Goolsby J.A."/>
            <person name="Tidwell J."/>
            <person name="Bellgard S.E."/>
            <person name="Bellgard M.I."/>
        </authorList>
    </citation>
    <scope>NUCLEOTIDE SEQUENCE</scope>
    <source>
        <tissue evidence="2">Shoot tissue taken approximately 20 cm above the soil surface</tissue>
    </source>
</reference>
<proteinExistence type="predicted"/>
<reference evidence="2" key="1">
    <citation type="submission" date="2014-09" db="EMBL/GenBank/DDBJ databases">
        <authorList>
            <person name="Magalhaes I.L.F."/>
            <person name="Oliveira U."/>
            <person name="Santos F.R."/>
            <person name="Vidigal T.H.D.A."/>
            <person name="Brescovit A.D."/>
            <person name="Santos A.J."/>
        </authorList>
    </citation>
    <scope>NUCLEOTIDE SEQUENCE</scope>
    <source>
        <tissue evidence="2">Shoot tissue taken approximately 20 cm above the soil surface</tissue>
    </source>
</reference>
<name>A0A0A8Y658_ARUDO</name>
<dbReference type="AlphaFoldDB" id="A0A0A8Y658"/>